<dbReference type="AlphaFoldDB" id="A0A1C1CXT2"/>
<evidence type="ECO:0000256" key="2">
    <source>
        <dbReference type="ARBA" id="ARBA00023128"/>
    </source>
</evidence>
<reference evidence="5" key="1">
    <citation type="submission" date="2015-07" db="EMBL/GenBank/DDBJ databases">
        <authorList>
            <person name="Teixeira M.M."/>
            <person name="Souza R.C."/>
            <person name="Almeida L.G."/>
            <person name="Vicente V.A."/>
            <person name="de Hoog S."/>
            <person name="Bocca A.L."/>
            <person name="de Almeida S.R."/>
            <person name="Vasconcelos A.T."/>
            <person name="Felipe M.S."/>
        </authorList>
    </citation>
    <scope>NUCLEOTIDE SEQUENCE [LARGE SCALE GENOMIC DNA]</scope>
    <source>
        <strain evidence="5">KSF</strain>
    </source>
</reference>
<keyword evidence="5" id="KW-1185">Reference proteome</keyword>
<dbReference type="Proteomes" id="UP000094526">
    <property type="component" value="Unassembled WGS sequence"/>
</dbReference>
<proteinExistence type="predicted"/>
<evidence type="ECO:0000313" key="4">
    <source>
        <dbReference type="EMBL" id="OCT53286.1"/>
    </source>
</evidence>
<feature type="compositionally biased region" description="Basic and acidic residues" evidence="3">
    <location>
        <begin position="192"/>
        <end position="202"/>
    </location>
</feature>
<gene>
    <name evidence="4" type="ORF">CLCR_10244</name>
</gene>
<dbReference type="Pfam" id="PF10356">
    <property type="entry name" value="RRG7"/>
    <property type="match status" value="1"/>
</dbReference>
<sequence length="445" mass="48092">MLLARHLWRSRHGNAFQNARTGASASVPVPVKKKATPTHLVSRRWFFASRVARSVDANDCPSRTSLHLHHQSAAPAPTASTGTAATAEATAAEVDEESRARTPASDKPPTRRTQLDTAARPSAHSSLDSFQAYARRTGLSPTSTVYAGTTYEYVTQATLRDYGFELYRVGGRGDRGVDLIGVWRVPGSSSSEKWDGREKKNDTSPQLGAESSPTEPGLEPELVPLPQRYETPALALKVLVQCKRLVGKHAKIGPHLIRELDGTVRAARITPLFEAVLAQDVMNTTRSTTHAQEREEADEGPDVDVDVDVDADVEVDTPIVTDNQHRHHSPMAGTLGAAGPAIGVLVSTKPATKGVVDSMRRSTRGLVWVMMEEVIASPETELEGSPSSSEAPSPTTNLSGRVKQILWNQAARDLGLEGVDVVKRYDGKGREEVVLMRGGRVWGPS</sequence>
<feature type="compositionally biased region" description="Low complexity" evidence="3">
    <location>
        <begin position="72"/>
        <end position="92"/>
    </location>
</feature>
<dbReference type="OrthoDB" id="20734at2759"/>
<dbReference type="InterPro" id="IPR018828">
    <property type="entry name" value="RRG7"/>
</dbReference>
<accession>A0A1C1CXT2</accession>
<dbReference type="PANTHER" id="PTHR28133:SF1">
    <property type="entry name" value="REQUIRED FOR RESPIRATORY GROWTH PROTEIN 7, MITOCHONDRIAL"/>
    <property type="match status" value="1"/>
</dbReference>
<dbReference type="GO" id="GO:0005739">
    <property type="term" value="C:mitochondrion"/>
    <property type="evidence" value="ECO:0007669"/>
    <property type="project" value="UniProtKB-SubCell"/>
</dbReference>
<comment type="subcellular location">
    <subcellularLocation>
        <location evidence="1">Mitochondrion</location>
    </subcellularLocation>
</comment>
<evidence type="ECO:0000256" key="1">
    <source>
        <dbReference type="ARBA" id="ARBA00004173"/>
    </source>
</evidence>
<dbReference type="VEuPathDB" id="FungiDB:CLCR_10244"/>
<dbReference type="EMBL" id="LGRB01000008">
    <property type="protein sequence ID" value="OCT53286.1"/>
    <property type="molecule type" value="Genomic_DNA"/>
</dbReference>
<feature type="compositionally biased region" description="Polar residues" evidence="3">
    <location>
        <begin position="203"/>
        <end position="212"/>
    </location>
</feature>
<keyword evidence="2" id="KW-0496">Mitochondrion</keyword>
<evidence type="ECO:0000256" key="3">
    <source>
        <dbReference type="SAM" id="MobiDB-lite"/>
    </source>
</evidence>
<feature type="region of interest" description="Disordered" evidence="3">
    <location>
        <begin position="66"/>
        <end position="127"/>
    </location>
</feature>
<dbReference type="VEuPathDB" id="FungiDB:G647_00252"/>
<name>A0A1C1CXT2_9EURO</name>
<comment type="caution">
    <text evidence="4">The sequence shown here is derived from an EMBL/GenBank/DDBJ whole genome shotgun (WGS) entry which is preliminary data.</text>
</comment>
<evidence type="ECO:0000313" key="5">
    <source>
        <dbReference type="Proteomes" id="UP000094526"/>
    </source>
</evidence>
<feature type="region of interest" description="Disordered" evidence="3">
    <location>
        <begin position="187"/>
        <end position="219"/>
    </location>
</feature>
<organism evidence="4 5">
    <name type="scientific">Cladophialophora carrionii</name>
    <dbReference type="NCBI Taxonomy" id="86049"/>
    <lineage>
        <taxon>Eukaryota</taxon>
        <taxon>Fungi</taxon>
        <taxon>Dikarya</taxon>
        <taxon>Ascomycota</taxon>
        <taxon>Pezizomycotina</taxon>
        <taxon>Eurotiomycetes</taxon>
        <taxon>Chaetothyriomycetidae</taxon>
        <taxon>Chaetothyriales</taxon>
        <taxon>Herpotrichiellaceae</taxon>
        <taxon>Cladophialophora</taxon>
    </lineage>
</organism>
<dbReference type="PANTHER" id="PTHR28133">
    <property type="entry name" value="REQUIRED FOR RESPIRATORY GROWTH PROTEIN 7, MITOCHONDRIAL"/>
    <property type="match status" value="1"/>
</dbReference>
<protein>
    <submittedName>
        <fullName evidence="4">Uncharacterized protein</fullName>
    </submittedName>
</protein>